<sequence>MSSIQRRDERFSGHESFVCRYGWLPKLHQAIISNPLALKDEAQATITLGIGRNMVKS</sequence>
<evidence type="ECO:0000259" key="1">
    <source>
        <dbReference type="Pfam" id="PF13182"/>
    </source>
</evidence>
<dbReference type="AlphaFoldDB" id="F3GGF1"/>
<protein>
    <recommendedName>
        <fullName evidence="1">DUF4007 domain-containing protein</fullName>
    </recommendedName>
</protein>
<dbReference type="Pfam" id="PF13182">
    <property type="entry name" value="DUF4007"/>
    <property type="match status" value="1"/>
</dbReference>
<keyword evidence="3" id="KW-1185">Reference proteome</keyword>
<organism evidence="2 3">
    <name type="scientific">Pseudomonas syringae pv. pisi str. 1704B</name>
    <dbReference type="NCBI Taxonomy" id="629263"/>
    <lineage>
        <taxon>Bacteria</taxon>
        <taxon>Pseudomonadati</taxon>
        <taxon>Pseudomonadota</taxon>
        <taxon>Gammaproteobacteria</taxon>
        <taxon>Pseudomonadales</taxon>
        <taxon>Pseudomonadaceae</taxon>
        <taxon>Pseudomonas</taxon>
        <taxon>Pseudomonas syringae</taxon>
    </lineage>
</organism>
<evidence type="ECO:0000313" key="3">
    <source>
        <dbReference type="Proteomes" id="UP000004986"/>
    </source>
</evidence>
<dbReference type="EMBL" id="AEAI01001505">
    <property type="protein sequence ID" value="EGH46151.1"/>
    <property type="molecule type" value="Genomic_DNA"/>
</dbReference>
<feature type="domain" description="DUF4007" evidence="1">
    <location>
        <begin position="11"/>
        <end position="57"/>
    </location>
</feature>
<name>F3GGF1_PSESJ</name>
<dbReference type="HOGENOM" id="CLU_3001315_0_0_6"/>
<reference evidence="2 3" key="1">
    <citation type="journal article" date="2011" name="PLoS Pathog.">
        <title>Dynamic evolution of pathogenicity revealed by sequencing and comparative genomics of 19 Pseudomonas syringae isolates.</title>
        <authorList>
            <person name="Baltrus D.A."/>
            <person name="Nishimura M.T."/>
            <person name="Romanchuk A."/>
            <person name="Chang J.H."/>
            <person name="Mukhtar M.S."/>
            <person name="Cherkis K."/>
            <person name="Roach J."/>
            <person name="Grant S.R."/>
            <person name="Jones C.D."/>
            <person name="Dangl J.L."/>
        </authorList>
    </citation>
    <scope>NUCLEOTIDE SEQUENCE [LARGE SCALE GENOMIC DNA]</scope>
    <source>
        <strain evidence="2 3">1704B</strain>
    </source>
</reference>
<gene>
    <name evidence="2" type="ORF">PSYPI_29114</name>
</gene>
<dbReference type="InterPro" id="IPR025248">
    <property type="entry name" value="DUF4007"/>
</dbReference>
<dbReference type="Proteomes" id="UP000004986">
    <property type="component" value="Unassembled WGS sequence"/>
</dbReference>
<evidence type="ECO:0000313" key="2">
    <source>
        <dbReference type="EMBL" id="EGH46151.1"/>
    </source>
</evidence>
<comment type="caution">
    <text evidence="2">The sequence shown here is derived from an EMBL/GenBank/DDBJ whole genome shotgun (WGS) entry which is preliminary data.</text>
</comment>
<proteinExistence type="predicted"/>
<accession>F3GGF1</accession>
<feature type="non-terminal residue" evidence="2">
    <location>
        <position position="57"/>
    </location>
</feature>